<evidence type="ECO:0000313" key="5">
    <source>
        <dbReference type="EMBL" id="PXA68159.1"/>
    </source>
</evidence>
<proteinExistence type="predicted"/>
<feature type="domain" description="PDZ" evidence="4">
    <location>
        <begin position="399"/>
        <end position="456"/>
    </location>
</feature>
<feature type="compositionally biased region" description="Low complexity" evidence="3">
    <location>
        <begin position="155"/>
        <end position="186"/>
    </location>
</feature>
<name>A0A317ZSR6_9MICO</name>
<dbReference type="InterPro" id="IPR009003">
    <property type="entry name" value="Peptidase_S1_PA"/>
</dbReference>
<dbReference type="InterPro" id="IPR001478">
    <property type="entry name" value="PDZ"/>
</dbReference>
<feature type="compositionally biased region" description="Basic and acidic residues" evidence="3">
    <location>
        <begin position="1"/>
        <end position="10"/>
    </location>
</feature>
<feature type="compositionally biased region" description="Low complexity" evidence="3">
    <location>
        <begin position="63"/>
        <end position="72"/>
    </location>
</feature>
<dbReference type="Gene3D" id="2.40.10.120">
    <property type="match status" value="1"/>
</dbReference>
<dbReference type="PROSITE" id="PS50106">
    <property type="entry name" value="PDZ"/>
    <property type="match status" value="1"/>
</dbReference>
<dbReference type="SUPFAM" id="SSF50494">
    <property type="entry name" value="Trypsin-like serine proteases"/>
    <property type="match status" value="1"/>
</dbReference>
<dbReference type="AlphaFoldDB" id="A0A317ZSR6"/>
<feature type="compositionally biased region" description="Low complexity" evidence="3">
    <location>
        <begin position="112"/>
        <end position="141"/>
    </location>
</feature>
<dbReference type="Proteomes" id="UP000246722">
    <property type="component" value="Unassembled WGS sequence"/>
</dbReference>
<evidence type="ECO:0000256" key="2">
    <source>
        <dbReference type="ARBA" id="ARBA00022801"/>
    </source>
</evidence>
<dbReference type="PRINTS" id="PR00834">
    <property type="entry name" value="PROTEASES2C"/>
</dbReference>
<dbReference type="SUPFAM" id="SSF50156">
    <property type="entry name" value="PDZ domain-like"/>
    <property type="match status" value="1"/>
</dbReference>
<protein>
    <submittedName>
        <fullName evidence="5">Septum formation initiator</fullName>
    </submittedName>
</protein>
<feature type="compositionally biased region" description="Gly residues" evidence="3">
    <location>
        <begin position="142"/>
        <end position="154"/>
    </location>
</feature>
<dbReference type="PANTHER" id="PTHR43343:SF3">
    <property type="entry name" value="PROTEASE DO-LIKE 8, CHLOROPLASTIC"/>
    <property type="match status" value="1"/>
</dbReference>
<evidence type="ECO:0000259" key="4">
    <source>
        <dbReference type="PROSITE" id="PS50106"/>
    </source>
</evidence>
<dbReference type="OrthoDB" id="73775at2"/>
<feature type="compositionally biased region" description="Polar residues" evidence="3">
    <location>
        <begin position="46"/>
        <end position="62"/>
    </location>
</feature>
<reference evidence="5 6" key="1">
    <citation type="submission" date="2018-05" db="EMBL/GenBank/DDBJ databases">
        <title>Genetic diversity of glacier-inhabiting Cryobacterium bacteria in China and description of Cryobacterium mengkeensis sp. nov. and Arthrobacter glacialis sp. nov.</title>
        <authorList>
            <person name="Liu Q."/>
            <person name="Xin Y.-H."/>
        </authorList>
    </citation>
    <scope>NUCLEOTIDE SEQUENCE [LARGE SCALE GENOMIC DNA]</scope>
    <source>
        <strain evidence="5 6">SK-1</strain>
    </source>
</reference>
<comment type="caution">
    <text evidence="5">The sequence shown here is derived from an EMBL/GenBank/DDBJ whole genome shotgun (WGS) entry which is preliminary data.</text>
</comment>
<sequence>MLLGLRHPERSQGNSQAFPQRRHRSPIGSTACLNPDANGSPLAQERTPSMSESETAPESDTTAQAQAQAPAAHHQRWRTGDIVAMGLAAALVVGASGTGLYAAVHAIESQSAAAEQTTQTDTTATTQDSTDSTDSTQAYGSDGYGGTSGYGPGQSGSAQSGLGQSPLGQSGLGQSSTGTTTLDTTAATAEQSAGVVVIDTVLGYESAEAAGTGLILTADGRILTNNHVVEGATSITVTVVSTGAEYTAEVVGTDATDDIAVLELVDASGLTVADLDTSGAVAVGDTVTGVGNAGGTGTLTAASGTVLSLEQSITAQDSDGSDAEDLTGLIEVDADIESGESGGPLYDADGEVIGIDTAASSGTADITGYAIPIEDALTIVDAIDAAVANGASTDTITVGNPAFLGIGLGSSTTTTSPTTTGTDAAATVAGVIADTPAATIGLAAGDTITAVDGVAVATAAALSAELAAHLPGDTVTIDWLDEAGTAHSADATLIAGPAA</sequence>
<dbReference type="GO" id="GO:0004252">
    <property type="term" value="F:serine-type endopeptidase activity"/>
    <property type="evidence" value="ECO:0007669"/>
    <property type="project" value="InterPro"/>
</dbReference>
<dbReference type="Gene3D" id="2.30.42.10">
    <property type="match status" value="1"/>
</dbReference>
<dbReference type="InterPro" id="IPR001940">
    <property type="entry name" value="Peptidase_S1C"/>
</dbReference>
<keyword evidence="2" id="KW-0378">Hydrolase</keyword>
<dbReference type="PANTHER" id="PTHR43343">
    <property type="entry name" value="PEPTIDASE S12"/>
    <property type="match status" value="1"/>
</dbReference>
<dbReference type="InterPro" id="IPR051201">
    <property type="entry name" value="Chloro_Bact_Ser_Proteases"/>
</dbReference>
<organism evidence="5 6">
    <name type="scientific">Cryobacterium arcticum</name>
    <dbReference type="NCBI Taxonomy" id="670052"/>
    <lineage>
        <taxon>Bacteria</taxon>
        <taxon>Bacillati</taxon>
        <taxon>Actinomycetota</taxon>
        <taxon>Actinomycetes</taxon>
        <taxon>Micrococcales</taxon>
        <taxon>Microbacteriaceae</taxon>
        <taxon>Cryobacterium</taxon>
    </lineage>
</organism>
<feature type="region of interest" description="Disordered" evidence="3">
    <location>
        <begin position="112"/>
        <end position="186"/>
    </location>
</feature>
<keyword evidence="6" id="KW-1185">Reference proteome</keyword>
<feature type="region of interest" description="Disordered" evidence="3">
    <location>
        <begin position="1"/>
        <end position="74"/>
    </location>
</feature>
<evidence type="ECO:0000256" key="3">
    <source>
        <dbReference type="SAM" id="MobiDB-lite"/>
    </source>
</evidence>
<dbReference type="EMBL" id="QHLY01000012">
    <property type="protein sequence ID" value="PXA68159.1"/>
    <property type="molecule type" value="Genomic_DNA"/>
</dbReference>
<dbReference type="Pfam" id="PF13365">
    <property type="entry name" value="Trypsin_2"/>
    <property type="match status" value="1"/>
</dbReference>
<gene>
    <name evidence="5" type="ORF">CTB96_16165</name>
</gene>
<accession>A0A317ZSR6</accession>
<dbReference type="GO" id="GO:0006508">
    <property type="term" value="P:proteolysis"/>
    <property type="evidence" value="ECO:0007669"/>
    <property type="project" value="UniProtKB-KW"/>
</dbReference>
<keyword evidence="1" id="KW-0645">Protease</keyword>
<evidence type="ECO:0000256" key="1">
    <source>
        <dbReference type="ARBA" id="ARBA00022670"/>
    </source>
</evidence>
<dbReference type="SMART" id="SM00228">
    <property type="entry name" value="PDZ"/>
    <property type="match status" value="1"/>
</dbReference>
<evidence type="ECO:0000313" key="6">
    <source>
        <dbReference type="Proteomes" id="UP000246722"/>
    </source>
</evidence>
<dbReference type="Pfam" id="PF13180">
    <property type="entry name" value="PDZ_2"/>
    <property type="match status" value="1"/>
</dbReference>
<dbReference type="InterPro" id="IPR036034">
    <property type="entry name" value="PDZ_sf"/>
</dbReference>